<evidence type="ECO:0000259" key="1">
    <source>
        <dbReference type="PROSITE" id="PS01031"/>
    </source>
</evidence>
<accession>A0A1J5QQA8</accession>
<dbReference type="Gene3D" id="2.60.40.790">
    <property type="match status" value="1"/>
</dbReference>
<name>A0A1J5QQA8_9ZZZZ</name>
<dbReference type="InterPro" id="IPR002068">
    <property type="entry name" value="A-crystallin/Hsp20_dom"/>
</dbReference>
<dbReference type="SUPFAM" id="SSF49764">
    <property type="entry name" value="HSP20-like chaperones"/>
    <property type="match status" value="1"/>
</dbReference>
<dbReference type="InterPro" id="IPR031107">
    <property type="entry name" value="Small_HSP"/>
</dbReference>
<dbReference type="InterPro" id="IPR008978">
    <property type="entry name" value="HSP20-like_chaperone"/>
</dbReference>
<comment type="caution">
    <text evidence="2">The sequence shown here is derived from an EMBL/GenBank/DDBJ whole genome shotgun (WGS) entry which is preliminary data.</text>
</comment>
<organism evidence="2">
    <name type="scientific">mine drainage metagenome</name>
    <dbReference type="NCBI Taxonomy" id="410659"/>
    <lineage>
        <taxon>unclassified sequences</taxon>
        <taxon>metagenomes</taxon>
        <taxon>ecological metagenomes</taxon>
    </lineage>
</organism>
<feature type="domain" description="SHSP" evidence="1">
    <location>
        <begin position="32"/>
        <end position="143"/>
    </location>
</feature>
<sequence length="143" mass="15901">MANVTRFDPFKISSLDPFDEVFRGFFRPVRVEGAADVQIRMDVREDDKAYTVHAEIPGVQKQDIHVSIDGNQVSISAEAKRQKDAQQGEQVLRAERYYGKVARSFSVSSDLDEAAAEARYADGVLELVLPKKAAAASRKLTIN</sequence>
<gene>
    <name evidence="2" type="ORF">GALL_361140</name>
</gene>
<dbReference type="Pfam" id="PF00011">
    <property type="entry name" value="HSP20"/>
    <property type="match status" value="1"/>
</dbReference>
<dbReference type="PANTHER" id="PTHR11527">
    <property type="entry name" value="HEAT-SHOCK PROTEIN 20 FAMILY MEMBER"/>
    <property type="match status" value="1"/>
</dbReference>
<proteinExistence type="predicted"/>
<reference evidence="2" key="1">
    <citation type="submission" date="2016-10" db="EMBL/GenBank/DDBJ databases">
        <title>Sequence of Gallionella enrichment culture.</title>
        <authorList>
            <person name="Poehlein A."/>
            <person name="Muehling M."/>
            <person name="Daniel R."/>
        </authorList>
    </citation>
    <scope>NUCLEOTIDE SEQUENCE</scope>
</reference>
<keyword evidence="2" id="KW-0346">Stress response</keyword>
<protein>
    <submittedName>
        <fullName evidence="2">18 kDa heat shock protein</fullName>
    </submittedName>
</protein>
<evidence type="ECO:0000313" key="2">
    <source>
        <dbReference type="EMBL" id="OIQ82100.1"/>
    </source>
</evidence>
<dbReference type="EMBL" id="MLJW01000843">
    <property type="protein sequence ID" value="OIQ82100.1"/>
    <property type="molecule type" value="Genomic_DNA"/>
</dbReference>
<dbReference type="AlphaFoldDB" id="A0A1J5QQA8"/>
<dbReference type="PROSITE" id="PS01031">
    <property type="entry name" value="SHSP"/>
    <property type="match status" value="1"/>
</dbReference>